<feature type="domain" description="Histidine kinase/HSP90-like ATPase" evidence="6">
    <location>
        <begin position="380"/>
        <end position="475"/>
    </location>
</feature>
<name>A0ABS2N0E0_9BACI</name>
<dbReference type="InterPro" id="IPR029016">
    <property type="entry name" value="GAF-like_dom_sf"/>
</dbReference>
<dbReference type="InterPro" id="IPR050482">
    <property type="entry name" value="Sensor_HK_TwoCompSys"/>
</dbReference>
<dbReference type="Pfam" id="PF07730">
    <property type="entry name" value="HisKA_3"/>
    <property type="match status" value="1"/>
</dbReference>
<evidence type="ECO:0000313" key="8">
    <source>
        <dbReference type="Proteomes" id="UP001296943"/>
    </source>
</evidence>
<comment type="catalytic activity">
    <reaction evidence="1">
        <text>ATP + protein L-histidine = ADP + protein N-phospho-L-histidine.</text>
        <dbReference type="EC" id="2.7.13.3"/>
    </reaction>
</comment>
<dbReference type="Proteomes" id="UP001296943">
    <property type="component" value="Unassembled WGS sequence"/>
</dbReference>
<sequence length="475" mass="53909">MINEEKRLHTLKTIAELLNQSQDREEMLSKVLAEFIGITHFEAGWIFIEENESVRLATSYSLPPALERNDQEPMCGEDCYCIQRYNQRKLNKATSIIGCKRIEKSISAGQSDTNGITHHATVPLKTPSNYFGLLNVAAPNKLSYDQAELDLLEAIALQIGSAIDRISKYESEKKRVRLLTNLHQFNQRLQQVTTFEAFHHVLSNFSDVIPYDRLLTTSKGFSKTDGHVLSGEYGGNQHLTIVRKTPFLLVEKDCFRLILDYLDVVYLQLTLMEKEKELIKVQERSHLAQDLHDSVSQLLFSVVLTSKALESSTKEHTLKEQIKYIHTISSQALSEMRTLIARHKSEGLEMGIIHGLKAYGETLGLTMECTSDGTVTLPYAIEENLWRIGQEALHNIRKHADTEDVFLELRRKKDAIHMKVKDYGKGFTCNNNYEDLASFGLKGMKERTEMFNGTFEITSEIGKGTVIHVSIPLGV</sequence>
<dbReference type="PANTHER" id="PTHR24421">
    <property type="entry name" value="NITRATE/NITRITE SENSOR PROTEIN NARX-RELATED"/>
    <property type="match status" value="1"/>
</dbReference>
<dbReference type="InterPro" id="IPR036890">
    <property type="entry name" value="HATPase_C_sf"/>
</dbReference>
<evidence type="ECO:0000259" key="6">
    <source>
        <dbReference type="SMART" id="SM00387"/>
    </source>
</evidence>
<evidence type="ECO:0000256" key="5">
    <source>
        <dbReference type="ARBA" id="ARBA00023012"/>
    </source>
</evidence>
<evidence type="ECO:0000256" key="3">
    <source>
        <dbReference type="ARBA" id="ARBA00022679"/>
    </source>
</evidence>
<evidence type="ECO:0000256" key="2">
    <source>
        <dbReference type="ARBA" id="ARBA00012438"/>
    </source>
</evidence>
<dbReference type="PANTHER" id="PTHR24421:SF40">
    <property type="entry name" value="SENSOR HISTIDINE KINASE YHCY"/>
    <property type="match status" value="1"/>
</dbReference>
<gene>
    <name evidence="7" type="ORF">JOC48_002110</name>
</gene>
<dbReference type="Pfam" id="PF13185">
    <property type="entry name" value="GAF_2"/>
    <property type="match status" value="1"/>
</dbReference>
<dbReference type="SUPFAM" id="SSF55781">
    <property type="entry name" value="GAF domain-like"/>
    <property type="match status" value="1"/>
</dbReference>
<organism evidence="7 8">
    <name type="scientific">Aquibacillus albus</name>
    <dbReference type="NCBI Taxonomy" id="1168171"/>
    <lineage>
        <taxon>Bacteria</taxon>
        <taxon>Bacillati</taxon>
        <taxon>Bacillota</taxon>
        <taxon>Bacilli</taxon>
        <taxon>Bacillales</taxon>
        <taxon>Bacillaceae</taxon>
        <taxon>Aquibacillus</taxon>
    </lineage>
</organism>
<protein>
    <recommendedName>
        <fullName evidence="2">histidine kinase</fullName>
        <ecNumber evidence="2">2.7.13.3</ecNumber>
    </recommendedName>
</protein>
<dbReference type="EC" id="2.7.13.3" evidence="2"/>
<evidence type="ECO:0000313" key="7">
    <source>
        <dbReference type="EMBL" id="MBM7571611.1"/>
    </source>
</evidence>
<dbReference type="Gene3D" id="3.30.565.10">
    <property type="entry name" value="Histidine kinase-like ATPase, C-terminal domain"/>
    <property type="match status" value="1"/>
</dbReference>
<dbReference type="GO" id="GO:0016301">
    <property type="term" value="F:kinase activity"/>
    <property type="evidence" value="ECO:0007669"/>
    <property type="project" value="UniProtKB-KW"/>
</dbReference>
<reference evidence="7 8" key="1">
    <citation type="submission" date="2021-01" db="EMBL/GenBank/DDBJ databases">
        <title>Genomic Encyclopedia of Type Strains, Phase IV (KMG-IV): sequencing the most valuable type-strain genomes for metagenomic binning, comparative biology and taxonomic classification.</title>
        <authorList>
            <person name="Goeker M."/>
        </authorList>
    </citation>
    <scope>NUCLEOTIDE SEQUENCE [LARGE SCALE GENOMIC DNA]</scope>
    <source>
        <strain evidence="7 8">DSM 23711</strain>
    </source>
</reference>
<keyword evidence="4 7" id="KW-0418">Kinase</keyword>
<proteinExistence type="predicted"/>
<evidence type="ECO:0000256" key="4">
    <source>
        <dbReference type="ARBA" id="ARBA00022777"/>
    </source>
</evidence>
<evidence type="ECO:0000256" key="1">
    <source>
        <dbReference type="ARBA" id="ARBA00000085"/>
    </source>
</evidence>
<accession>A0ABS2N0E0</accession>
<dbReference type="EMBL" id="JAFBDR010000010">
    <property type="protein sequence ID" value="MBM7571611.1"/>
    <property type="molecule type" value="Genomic_DNA"/>
</dbReference>
<dbReference type="Gene3D" id="1.20.5.1930">
    <property type="match status" value="1"/>
</dbReference>
<dbReference type="InterPro" id="IPR003018">
    <property type="entry name" value="GAF"/>
</dbReference>
<dbReference type="Pfam" id="PF02518">
    <property type="entry name" value="HATPase_c"/>
    <property type="match status" value="1"/>
</dbReference>
<comment type="caution">
    <text evidence="7">The sequence shown here is derived from an EMBL/GenBank/DDBJ whole genome shotgun (WGS) entry which is preliminary data.</text>
</comment>
<dbReference type="SUPFAM" id="SSF55874">
    <property type="entry name" value="ATPase domain of HSP90 chaperone/DNA topoisomerase II/histidine kinase"/>
    <property type="match status" value="1"/>
</dbReference>
<keyword evidence="5" id="KW-0902">Two-component regulatory system</keyword>
<keyword evidence="8" id="KW-1185">Reference proteome</keyword>
<dbReference type="Gene3D" id="3.30.450.40">
    <property type="match status" value="1"/>
</dbReference>
<dbReference type="SMART" id="SM00387">
    <property type="entry name" value="HATPase_c"/>
    <property type="match status" value="1"/>
</dbReference>
<keyword evidence="3" id="KW-0808">Transferase</keyword>
<dbReference type="CDD" id="cd16917">
    <property type="entry name" value="HATPase_UhpB-NarQ-NarX-like"/>
    <property type="match status" value="1"/>
</dbReference>
<dbReference type="InterPro" id="IPR011712">
    <property type="entry name" value="Sig_transdc_His_kin_sub3_dim/P"/>
</dbReference>
<dbReference type="RefSeq" id="WP_204499391.1">
    <property type="nucleotide sequence ID" value="NZ_JAFBDR010000010.1"/>
</dbReference>
<dbReference type="InterPro" id="IPR003594">
    <property type="entry name" value="HATPase_dom"/>
</dbReference>